<protein>
    <submittedName>
        <fullName evidence="2">Uncharacterized protein</fullName>
    </submittedName>
</protein>
<dbReference type="EMBL" id="CAJOAY010000156">
    <property type="protein sequence ID" value="CAF3563532.1"/>
    <property type="molecule type" value="Genomic_DNA"/>
</dbReference>
<evidence type="ECO:0000313" key="4">
    <source>
        <dbReference type="Proteomes" id="UP000663891"/>
    </source>
</evidence>
<dbReference type="EMBL" id="CAJNON010000232">
    <property type="protein sequence ID" value="CAF1127147.1"/>
    <property type="molecule type" value="Genomic_DNA"/>
</dbReference>
<dbReference type="Proteomes" id="UP000663881">
    <property type="component" value="Unassembled WGS sequence"/>
</dbReference>
<comment type="caution">
    <text evidence="2">The sequence shown here is derived from an EMBL/GenBank/DDBJ whole genome shotgun (WGS) entry which is preliminary data.</text>
</comment>
<evidence type="ECO:0000313" key="3">
    <source>
        <dbReference type="EMBL" id="CAF3563532.1"/>
    </source>
</evidence>
<dbReference type="PANTHER" id="PTHR15576">
    <property type="entry name" value="RIBITOL-5-PHOSPHATE XYLOSYLTRANSFERASE 1"/>
    <property type="match status" value="1"/>
</dbReference>
<dbReference type="GO" id="GO:0120053">
    <property type="term" value="F:ribitol beta-1,4-xylosyltransferase activity"/>
    <property type="evidence" value="ECO:0007669"/>
    <property type="project" value="InterPro"/>
</dbReference>
<dbReference type="AlphaFoldDB" id="A0A814R0I5"/>
<dbReference type="GO" id="GO:0035269">
    <property type="term" value="P:protein O-linked glycosylation via mannose"/>
    <property type="evidence" value="ECO:0007669"/>
    <property type="project" value="InterPro"/>
</dbReference>
<name>A0A814R0I5_9BILA</name>
<keyword evidence="1" id="KW-1133">Transmembrane helix</keyword>
<organism evidence="2 4">
    <name type="scientific">Adineta steineri</name>
    <dbReference type="NCBI Taxonomy" id="433720"/>
    <lineage>
        <taxon>Eukaryota</taxon>
        <taxon>Metazoa</taxon>
        <taxon>Spiralia</taxon>
        <taxon>Gnathifera</taxon>
        <taxon>Rotifera</taxon>
        <taxon>Eurotatoria</taxon>
        <taxon>Bdelloidea</taxon>
        <taxon>Adinetida</taxon>
        <taxon>Adinetidae</taxon>
        <taxon>Adineta</taxon>
    </lineage>
</organism>
<accession>A0A814R0I5</accession>
<keyword evidence="1" id="KW-0472">Membrane</keyword>
<keyword evidence="1" id="KW-0812">Transmembrane</keyword>
<dbReference type="Proteomes" id="UP000663891">
    <property type="component" value="Unassembled WGS sequence"/>
</dbReference>
<dbReference type="PANTHER" id="PTHR15576:SF1">
    <property type="entry name" value="RIBITOL-5-PHOSPHATE XYLOSYLTRANSFERASE 1"/>
    <property type="match status" value="1"/>
</dbReference>
<reference evidence="2" key="1">
    <citation type="submission" date="2021-02" db="EMBL/GenBank/DDBJ databases">
        <authorList>
            <person name="Nowell W R."/>
        </authorList>
    </citation>
    <scope>NUCLEOTIDE SEQUENCE</scope>
</reference>
<sequence>MPSILFNIVSSTSKFNLFQYIILLGCVIYIIDYMSYRNTRVQWYKDQFVKLTLNATARPMSYHRLLIHEEGKDIRSLYYRDVTTYRNSSYPFISGDTFRALSDHVYDELRRDKLDRVSHGDIVFLKGDMLHKFFSGPYLSVNNSFVLISHNSDRSAPDMFKGILNDDRVIAWYASNPDLKHHKKLFPIPIGLANTQWTSGNFTAIMHAFKNYRKPWSKRSILLYVNFSAYTNRMQRMAALLQAKTFKNVTIIETFISFDAYLQQLGDAKFVLSPPGNGLDTHRTWEALLMGASPVTITSELDSLFNKTTATILPEWRNLTEKFLLSRNLASYDNLMPTVLYARYWREKLRKYRSK</sequence>
<dbReference type="GO" id="GO:0005794">
    <property type="term" value="C:Golgi apparatus"/>
    <property type="evidence" value="ECO:0007669"/>
    <property type="project" value="TreeGrafter"/>
</dbReference>
<evidence type="ECO:0000313" key="2">
    <source>
        <dbReference type="EMBL" id="CAF1127147.1"/>
    </source>
</evidence>
<dbReference type="InterPro" id="IPR055286">
    <property type="entry name" value="RXYLT1-like"/>
</dbReference>
<evidence type="ECO:0000256" key="1">
    <source>
        <dbReference type="SAM" id="Phobius"/>
    </source>
</evidence>
<gene>
    <name evidence="3" type="ORF">OKA104_LOCUS4719</name>
    <name evidence="2" type="ORF">VCS650_LOCUS21522</name>
</gene>
<dbReference type="OrthoDB" id="446027at2759"/>
<proteinExistence type="predicted"/>
<feature type="transmembrane region" description="Helical" evidence="1">
    <location>
        <begin position="17"/>
        <end position="36"/>
    </location>
</feature>